<evidence type="ECO:0000313" key="3">
    <source>
        <dbReference type="Proteomes" id="UP000028302"/>
    </source>
</evidence>
<dbReference type="UniPathway" id="UPA00343"/>
<proteinExistence type="inferred from homology"/>
<comment type="catalytic activity">
    <reaction evidence="1">
        <text>1,6-anhydro-N-acetyl-beta-muramate + ATP + H2O = N-acetyl-D-muramate 6-phosphate + ADP + H(+)</text>
        <dbReference type="Rhea" id="RHEA:24952"/>
        <dbReference type="ChEBI" id="CHEBI:15377"/>
        <dbReference type="ChEBI" id="CHEBI:15378"/>
        <dbReference type="ChEBI" id="CHEBI:30616"/>
        <dbReference type="ChEBI" id="CHEBI:58690"/>
        <dbReference type="ChEBI" id="CHEBI:58722"/>
        <dbReference type="ChEBI" id="CHEBI:456216"/>
        <dbReference type="EC" id="2.7.1.170"/>
    </reaction>
</comment>
<comment type="function">
    <text evidence="1">Catalyzes the specific phosphorylation of 1,6-anhydro-N-acetylmuramic acid (anhMurNAc) with the simultaneous cleavage of the 1,6-anhydro ring, generating MurNAc-6-P. Is required for the utilization of anhMurNAc either imported from the medium or derived from its own cell wall murein, and thus plays a role in cell wall recycling.</text>
</comment>
<dbReference type="eggNOG" id="COG2377">
    <property type="taxonomic scope" value="Bacteria"/>
</dbReference>
<dbReference type="InterPro" id="IPR043129">
    <property type="entry name" value="ATPase_NBD"/>
</dbReference>
<dbReference type="PANTHER" id="PTHR30605">
    <property type="entry name" value="ANHYDRO-N-ACETYLMURAMIC ACID KINASE"/>
    <property type="match status" value="1"/>
</dbReference>
<keyword evidence="1" id="KW-0808">Transferase</keyword>
<dbReference type="STRING" id="1304275.C41B8_14360"/>
<accession>A0A084III3</accession>
<dbReference type="EMBL" id="APNK01000027">
    <property type="protein sequence ID" value="KEZ76517.1"/>
    <property type="molecule type" value="Genomic_DNA"/>
</dbReference>
<dbReference type="PANTHER" id="PTHR30605:SF0">
    <property type="entry name" value="ANHYDRO-N-ACETYLMURAMIC ACID KINASE"/>
    <property type="match status" value="1"/>
</dbReference>
<dbReference type="NCBIfam" id="NF007139">
    <property type="entry name" value="PRK09585.1-3"/>
    <property type="match status" value="1"/>
</dbReference>
<dbReference type="AlphaFoldDB" id="A0A084III3"/>
<dbReference type="InterPro" id="IPR005338">
    <property type="entry name" value="Anhydro_N_Ac-Mur_kinase"/>
</dbReference>
<keyword evidence="1" id="KW-0067">ATP-binding</keyword>
<dbReference type="Pfam" id="PF03702">
    <property type="entry name" value="AnmK"/>
    <property type="match status" value="1"/>
</dbReference>
<dbReference type="GO" id="GO:0006040">
    <property type="term" value="P:amino sugar metabolic process"/>
    <property type="evidence" value="ECO:0007669"/>
    <property type="project" value="InterPro"/>
</dbReference>
<keyword evidence="3" id="KW-1185">Reference proteome</keyword>
<dbReference type="GO" id="GO:0016773">
    <property type="term" value="F:phosphotransferase activity, alcohol group as acceptor"/>
    <property type="evidence" value="ECO:0007669"/>
    <property type="project" value="UniProtKB-UniRule"/>
</dbReference>
<organism evidence="2 3">
    <name type="scientific">Salinisphaera hydrothermalis (strain C41B8)</name>
    <dbReference type="NCBI Taxonomy" id="1304275"/>
    <lineage>
        <taxon>Bacteria</taxon>
        <taxon>Pseudomonadati</taxon>
        <taxon>Pseudomonadota</taxon>
        <taxon>Gammaproteobacteria</taxon>
        <taxon>Salinisphaerales</taxon>
        <taxon>Salinisphaeraceae</taxon>
        <taxon>Salinisphaera</taxon>
    </lineage>
</organism>
<dbReference type="HAMAP" id="MF_01270">
    <property type="entry name" value="AnhMurNAc_kinase"/>
    <property type="match status" value="1"/>
</dbReference>
<name>A0A084III3_SALHC</name>
<dbReference type="SUPFAM" id="SSF53067">
    <property type="entry name" value="Actin-like ATPase domain"/>
    <property type="match status" value="1"/>
</dbReference>
<comment type="pathway">
    <text evidence="1">Cell wall biogenesis; peptidoglycan recycling.</text>
</comment>
<dbReference type="EC" id="2.7.1.170" evidence="1"/>
<dbReference type="RefSeq" id="WP_037339668.1">
    <property type="nucleotide sequence ID" value="NZ_APNK01000027.1"/>
</dbReference>
<dbReference type="GO" id="GO:0016301">
    <property type="term" value="F:kinase activity"/>
    <property type="evidence" value="ECO:0007669"/>
    <property type="project" value="UniProtKB-KW"/>
</dbReference>
<comment type="pathway">
    <text evidence="1">Amino-sugar metabolism; 1,6-anhydro-N-acetylmuramate degradation.</text>
</comment>
<protein>
    <recommendedName>
        <fullName evidence="1">Anhydro-N-acetylmuramic acid kinase</fullName>
        <ecNumber evidence="1">2.7.1.170</ecNumber>
    </recommendedName>
    <alternativeName>
        <fullName evidence="1">AnhMurNAc kinase</fullName>
    </alternativeName>
</protein>
<dbReference type="CDD" id="cd24050">
    <property type="entry name" value="ASKHA_NBD_ANMK"/>
    <property type="match status" value="1"/>
</dbReference>
<sequence>MTTADCYVGLMSGTSVDAVDAIVARFPGDDEPPAILATHSEPPPEALRRELLELSNAERRLSLLEFGHLDQAVGQWFAKAAKTAIARAGLAPTRVTAIGSHGQTVWHAPDNDPAFSLQIGAAPRIAAETGCAVVSDFRNADIALGGQGAPLVCAFHAALFAAADVNRVAVNIGGIANITLLPRSAREDATTIRGFDTGPGNGLMDAWIQRHRNVGHDAEGAWAASGRVDDLLLAQLLGDEYFRREPPKSTGREYFGLAWLDRHLAALDHAPTPADVQATLCELTAITIVDAIDRFGSGRETLYLCGGGVHNRYLVERLTELATPRSVATTEALGLDPDWIEALAFAWLARQRVLGRPGNAPGVTGARGLAVLGGWHAPPPMDS</sequence>
<reference evidence="2 3" key="1">
    <citation type="submission" date="2013-03" db="EMBL/GenBank/DDBJ databases">
        <title>Salinisphaera hydrothermalis C41B8 Genome Sequencing.</title>
        <authorList>
            <person name="Li C."/>
            <person name="Lai Q."/>
            <person name="Shao Z."/>
        </authorList>
    </citation>
    <scope>NUCLEOTIDE SEQUENCE [LARGE SCALE GENOMIC DNA]</scope>
    <source>
        <strain evidence="2 3">C41B8</strain>
    </source>
</reference>
<dbReference type="UniPathway" id="UPA00544"/>
<dbReference type="OrthoDB" id="9763949at2"/>
<comment type="similarity">
    <text evidence="1">Belongs to the anhydro-N-acetylmuramic acid kinase family.</text>
</comment>
<dbReference type="Gene3D" id="3.30.420.40">
    <property type="match status" value="2"/>
</dbReference>
<dbReference type="GO" id="GO:0097175">
    <property type="term" value="P:1,6-anhydro-N-acetyl-beta-muramic acid catabolic process"/>
    <property type="evidence" value="ECO:0007669"/>
    <property type="project" value="UniProtKB-UniRule"/>
</dbReference>
<feature type="binding site" evidence="1">
    <location>
        <begin position="13"/>
        <end position="20"/>
    </location>
    <ligand>
        <name>ATP</name>
        <dbReference type="ChEBI" id="CHEBI:30616"/>
    </ligand>
</feature>
<gene>
    <name evidence="1 2" type="primary">anmK</name>
    <name evidence="2" type="ORF">C41B8_14360</name>
</gene>
<evidence type="ECO:0000256" key="1">
    <source>
        <dbReference type="HAMAP-Rule" id="MF_01270"/>
    </source>
</evidence>
<keyword evidence="1 2" id="KW-0418">Kinase</keyword>
<dbReference type="Proteomes" id="UP000028302">
    <property type="component" value="Unassembled WGS sequence"/>
</dbReference>
<evidence type="ECO:0000313" key="2">
    <source>
        <dbReference type="EMBL" id="KEZ76517.1"/>
    </source>
</evidence>
<dbReference type="PATRIC" id="fig|1304275.5.peg.2936"/>
<keyword evidence="1" id="KW-0547">Nucleotide-binding</keyword>
<dbReference type="GO" id="GO:0005524">
    <property type="term" value="F:ATP binding"/>
    <property type="evidence" value="ECO:0007669"/>
    <property type="project" value="UniProtKB-UniRule"/>
</dbReference>
<comment type="caution">
    <text evidence="2">The sequence shown here is derived from an EMBL/GenBank/DDBJ whole genome shotgun (WGS) entry which is preliminary data.</text>
</comment>
<dbReference type="GO" id="GO:0009254">
    <property type="term" value="P:peptidoglycan turnover"/>
    <property type="evidence" value="ECO:0007669"/>
    <property type="project" value="UniProtKB-UniRule"/>
</dbReference>
<keyword evidence="1" id="KW-0119">Carbohydrate metabolism</keyword>